<dbReference type="InterPro" id="IPR001387">
    <property type="entry name" value="Cro/C1-type_HTH"/>
</dbReference>
<dbReference type="Pfam" id="PF01381">
    <property type="entry name" value="HTH_3"/>
    <property type="match status" value="1"/>
</dbReference>
<protein>
    <submittedName>
        <fullName evidence="2">Helix-turn-helix protein</fullName>
    </submittedName>
</protein>
<feature type="domain" description="HTH cro/C1-type" evidence="1">
    <location>
        <begin position="104"/>
        <end position="137"/>
    </location>
</feature>
<dbReference type="EMBL" id="LKST01000002">
    <property type="protein sequence ID" value="KQB84082.1"/>
    <property type="molecule type" value="Genomic_DNA"/>
</dbReference>
<dbReference type="Proteomes" id="UP000050517">
    <property type="component" value="Unassembled WGS sequence"/>
</dbReference>
<dbReference type="GO" id="GO:0003677">
    <property type="term" value="F:DNA binding"/>
    <property type="evidence" value="ECO:0007669"/>
    <property type="project" value="InterPro"/>
</dbReference>
<gene>
    <name evidence="2" type="ORF">Cocul_00878</name>
</gene>
<feature type="domain" description="HTH cro/C1-type" evidence="1">
    <location>
        <begin position="12"/>
        <end position="74"/>
    </location>
</feature>
<name>A0A0N8VZJ6_9CORY</name>
<dbReference type="SUPFAM" id="SSF47413">
    <property type="entry name" value="lambda repressor-like DNA-binding domains"/>
    <property type="match status" value="2"/>
</dbReference>
<evidence type="ECO:0000313" key="2">
    <source>
        <dbReference type="EMBL" id="KQB84082.1"/>
    </source>
</evidence>
<dbReference type="PROSITE" id="PS50943">
    <property type="entry name" value="HTH_CROC1"/>
    <property type="match status" value="2"/>
</dbReference>
<dbReference type="SMART" id="SM00530">
    <property type="entry name" value="HTH_XRE"/>
    <property type="match status" value="2"/>
</dbReference>
<proteinExistence type="predicted"/>
<organism evidence="2 3">
    <name type="scientific">Corynebacterium oculi</name>
    <dbReference type="NCBI Taxonomy" id="1544416"/>
    <lineage>
        <taxon>Bacteria</taxon>
        <taxon>Bacillati</taxon>
        <taxon>Actinomycetota</taxon>
        <taxon>Actinomycetes</taxon>
        <taxon>Mycobacteriales</taxon>
        <taxon>Corynebacteriaceae</taxon>
        <taxon>Corynebacterium</taxon>
    </lineage>
</organism>
<dbReference type="CDD" id="cd00093">
    <property type="entry name" value="HTH_XRE"/>
    <property type="match status" value="1"/>
</dbReference>
<dbReference type="InterPro" id="IPR010982">
    <property type="entry name" value="Lambda_DNA-bd_dom_sf"/>
</dbReference>
<accession>A0A0N8VZJ6</accession>
<dbReference type="AlphaFoldDB" id="A0A0N8VZJ6"/>
<reference evidence="2 3" key="1">
    <citation type="submission" date="2015-10" db="EMBL/GenBank/DDBJ databases">
        <title>Corynebacteirum lowii and Corynebacterium oculi species nova, derived from human clinical disease and and emended description of Corynebacterium mastiditis.</title>
        <authorList>
            <person name="Bernard K."/>
            <person name="Pacheco A.L."/>
            <person name="Mcdougall C."/>
            <person name="Burtx T."/>
            <person name="Weibe D."/>
            <person name="Tyler S."/>
            <person name="Olson A.B."/>
            <person name="Cnockaert M."/>
            <person name="Eguchi H."/>
            <person name="Kuwahara T."/>
            <person name="Nakayama-Imaohji H."/>
            <person name="Boudewijins M."/>
            <person name="Van Hoecke F."/>
            <person name="Bernier A.-M."/>
            <person name="Vandamme P."/>
        </authorList>
    </citation>
    <scope>NUCLEOTIDE SEQUENCE [LARGE SCALE GENOMIC DNA]</scope>
    <source>
        <strain evidence="2 3">NML 130210</strain>
    </source>
</reference>
<dbReference type="Gene3D" id="1.10.260.40">
    <property type="entry name" value="lambda repressor-like DNA-binding domains"/>
    <property type="match status" value="2"/>
</dbReference>
<keyword evidence="3" id="KW-1185">Reference proteome</keyword>
<dbReference type="OrthoDB" id="9797172at2"/>
<sequence length="268" mass="30158">MDSNLRINGKKIIERRTMLGLKQVQLSELSGVTHGTLRAWEHSTPYTQDADRLYRPTLRIGDIARVLGYSPRDLFYPVGPLNLSSYRYLAQKDIAEASQDLPFSTATLTRIENGHRTPNETELSALSKAYDTPLILIAAAAEETLRAATQLPALDYSYSTAPTPPEKDIDLLTTLHQLICLPWTTPEDITTVHHHLGTETDHIDALDQGTPFTELPTRTTMAYATYLHLPITSLLNRTEAQNHLILLSQTHECLKNNPLILRQKKNRN</sequence>
<dbReference type="PATRIC" id="fig|1544416.3.peg.877"/>
<comment type="caution">
    <text evidence="2">The sequence shown here is derived from an EMBL/GenBank/DDBJ whole genome shotgun (WGS) entry which is preliminary data.</text>
</comment>
<dbReference type="RefSeq" id="WP_055122085.1">
    <property type="nucleotide sequence ID" value="NZ_LKST01000002.1"/>
</dbReference>
<evidence type="ECO:0000259" key="1">
    <source>
        <dbReference type="PROSITE" id="PS50943"/>
    </source>
</evidence>
<evidence type="ECO:0000313" key="3">
    <source>
        <dbReference type="Proteomes" id="UP000050517"/>
    </source>
</evidence>